<gene>
    <name evidence="1" type="ORF">M422DRAFT_95331</name>
</gene>
<dbReference type="HOGENOM" id="CLU_141753_0_0_1"/>
<accession>A0A0C9V0D6</accession>
<organism evidence="1 2">
    <name type="scientific">Sphaerobolus stellatus (strain SS14)</name>
    <dbReference type="NCBI Taxonomy" id="990650"/>
    <lineage>
        <taxon>Eukaryota</taxon>
        <taxon>Fungi</taxon>
        <taxon>Dikarya</taxon>
        <taxon>Basidiomycota</taxon>
        <taxon>Agaricomycotina</taxon>
        <taxon>Agaricomycetes</taxon>
        <taxon>Phallomycetidae</taxon>
        <taxon>Geastrales</taxon>
        <taxon>Sphaerobolaceae</taxon>
        <taxon>Sphaerobolus</taxon>
    </lineage>
</organism>
<protein>
    <submittedName>
        <fullName evidence="1">Unplaced genomic scaffold SPHSTscaffold_68, whole genome shotgun sequence</fullName>
    </submittedName>
</protein>
<dbReference type="AlphaFoldDB" id="A0A0C9V0D6"/>
<dbReference type="OrthoDB" id="6513042at2759"/>
<dbReference type="SUPFAM" id="SSF52540">
    <property type="entry name" value="P-loop containing nucleoside triphosphate hydrolases"/>
    <property type="match status" value="1"/>
</dbReference>
<dbReference type="InterPro" id="IPR027417">
    <property type="entry name" value="P-loop_NTPase"/>
</dbReference>
<reference evidence="1 2" key="1">
    <citation type="submission" date="2014-06" db="EMBL/GenBank/DDBJ databases">
        <title>Evolutionary Origins and Diversification of the Mycorrhizal Mutualists.</title>
        <authorList>
            <consortium name="DOE Joint Genome Institute"/>
            <consortium name="Mycorrhizal Genomics Consortium"/>
            <person name="Kohler A."/>
            <person name="Kuo A."/>
            <person name="Nagy L.G."/>
            <person name="Floudas D."/>
            <person name="Copeland A."/>
            <person name="Barry K.W."/>
            <person name="Cichocki N."/>
            <person name="Veneault-Fourrey C."/>
            <person name="LaButti K."/>
            <person name="Lindquist E.A."/>
            <person name="Lipzen A."/>
            <person name="Lundell T."/>
            <person name="Morin E."/>
            <person name="Murat C."/>
            <person name="Riley R."/>
            <person name="Ohm R."/>
            <person name="Sun H."/>
            <person name="Tunlid A."/>
            <person name="Henrissat B."/>
            <person name="Grigoriev I.V."/>
            <person name="Hibbett D.S."/>
            <person name="Martin F."/>
        </authorList>
    </citation>
    <scope>NUCLEOTIDE SEQUENCE [LARGE SCALE GENOMIC DNA]</scope>
    <source>
        <strain evidence="1 2">SS14</strain>
    </source>
</reference>
<keyword evidence="2" id="KW-1185">Reference proteome</keyword>
<dbReference type="Proteomes" id="UP000054279">
    <property type="component" value="Unassembled WGS sequence"/>
</dbReference>
<proteinExistence type="predicted"/>
<name>A0A0C9V0D6_SPHS4</name>
<dbReference type="Pfam" id="PF13604">
    <property type="entry name" value="AAA_30"/>
    <property type="match status" value="1"/>
</dbReference>
<dbReference type="Gene3D" id="3.40.50.300">
    <property type="entry name" value="P-loop containing nucleotide triphosphate hydrolases"/>
    <property type="match status" value="1"/>
</dbReference>
<feature type="non-terminal residue" evidence="1">
    <location>
        <position position="113"/>
    </location>
</feature>
<evidence type="ECO:0000313" key="2">
    <source>
        <dbReference type="Proteomes" id="UP000054279"/>
    </source>
</evidence>
<evidence type="ECO:0000313" key="1">
    <source>
        <dbReference type="EMBL" id="KIJ40564.1"/>
    </source>
</evidence>
<dbReference type="EMBL" id="KN837143">
    <property type="protein sequence ID" value="KIJ40564.1"/>
    <property type="molecule type" value="Genomic_DNA"/>
</dbReference>
<feature type="non-terminal residue" evidence="1">
    <location>
        <position position="1"/>
    </location>
</feature>
<sequence length="113" mass="12693">LGLPGTGKTTVIAKAVELWSERGTPVWIIAQSNVAVKTLGGKLCERNINYKIVVSKEFFVECREHIYNLKNYIILSYALRQQDQTEIDGWLNGSVIIIILTTLNMLSNPTLNE</sequence>